<keyword evidence="1" id="KW-0812">Transmembrane</keyword>
<dbReference type="EMBL" id="FWFQ01000002">
    <property type="protein sequence ID" value="SLN17465.1"/>
    <property type="molecule type" value="Genomic_DNA"/>
</dbReference>
<evidence type="ECO:0000256" key="1">
    <source>
        <dbReference type="SAM" id="Phobius"/>
    </source>
</evidence>
<gene>
    <name evidence="2" type="primary">yhaI</name>
    <name evidence="2" type="ORF">PSA7680_00549</name>
</gene>
<feature type="transmembrane region" description="Helical" evidence="1">
    <location>
        <begin position="84"/>
        <end position="104"/>
    </location>
</feature>
<accession>A0A1Y5RHE6</accession>
<dbReference type="RefSeq" id="WP_085867109.1">
    <property type="nucleotide sequence ID" value="NZ_FWFQ01000002.1"/>
</dbReference>
<dbReference type="InterPro" id="IPR008523">
    <property type="entry name" value="DUF805"/>
</dbReference>
<evidence type="ECO:0000313" key="3">
    <source>
        <dbReference type="Proteomes" id="UP000193409"/>
    </source>
</evidence>
<sequence length="121" mass="13259">MQAAISRVLSNYATFSGRAPRAEFWWWWLAVLILLTITSIIDGLIFGTGPESGQPISMLVSLGLIIPNIAVAARRMHDVGKSGWWLLLAFIPIIGALVLLYFYVQPSQEGDNAYGAPNPLT</sequence>
<reference evidence="2 3" key="1">
    <citation type="submission" date="2017-03" db="EMBL/GenBank/DDBJ databases">
        <authorList>
            <person name="Afonso C.L."/>
            <person name="Miller P.J."/>
            <person name="Scott M.A."/>
            <person name="Spackman E."/>
            <person name="Goraichik I."/>
            <person name="Dimitrov K.M."/>
            <person name="Suarez D.L."/>
            <person name="Swayne D.E."/>
        </authorList>
    </citation>
    <scope>NUCLEOTIDE SEQUENCE [LARGE SCALE GENOMIC DNA]</scope>
    <source>
        <strain evidence="2 3">CECT 7680</strain>
    </source>
</reference>
<keyword evidence="1" id="KW-1133">Transmembrane helix</keyword>
<dbReference type="PANTHER" id="PTHR34980">
    <property type="entry name" value="INNER MEMBRANE PROTEIN-RELATED-RELATED"/>
    <property type="match status" value="1"/>
</dbReference>
<keyword evidence="3" id="KW-1185">Reference proteome</keyword>
<proteinExistence type="predicted"/>
<dbReference type="PANTHER" id="PTHR34980:SF2">
    <property type="entry name" value="INNER MEMBRANE PROTEIN YHAH-RELATED"/>
    <property type="match status" value="1"/>
</dbReference>
<feature type="transmembrane region" description="Helical" evidence="1">
    <location>
        <begin position="25"/>
        <end position="46"/>
    </location>
</feature>
<organism evidence="2 3">
    <name type="scientific">Pseudoruegeria aquimaris</name>
    <dbReference type="NCBI Taxonomy" id="393663"/>
    <lineage>
        <taxon>Bacteria</taxon>
        <taxon>Pseudomonadati</taxon>
        <taxon>Pseudomonadota</taxon>
        <taxon>Alphaproteobacteria</taxon>
        <taxon>Rhodobacterales</taxon>
        <taxon>Roseobacteraceae</taxon>
        <taxon>Pseudoruegeria</taxon>
    </lineage>
</organism>
<name>A0A1Y5RHE6_9RHOB</name>
<keyword evidence="1" id="KW-0472">Membrane</keyword>
<evidence type="ECO:0000313" key="2">
    <source>
        <dbReference type="EMBL" id="SLN17465.1"/>
    </source>
</evidence>
<dbReference type="OrthoDB" id="9812349at2"/>
<dbReference type="Proteomes" id="UP000193409">
    <property type="component" value="Unassembled WGS sequence"/>
</dbReference>
<dbReference type="AlphaFoldDB" id="A0A1Y5RHE6"/>
<protein>
    <submittedName>
        <fullName evidence="2">Inner membrane protein YhaI</fullName>
    </submittedName>
</protein>
<feature type="transmembrane region" description="Helical" evidence="1">
    <location>
        <begin position="52"/>
        <end position="72"/>
    </location>
</feature>
<dbReference type="GO" id="GO:0005886">
    <property type="term" value="C:plasma membrane"/>
    <property type="evidence" value="ECO:0007669"/>
    <property type="project" value="TreeGrafter"/>
</dbReference>
<dbReference type="Pfam" id="PF05656">
    <property type="entry name" value="DUF805"/>
    <property type="match status" value="1"/>
</dbReference>